<organism evidence="1">
    <name type="scientific">Magnetococcus massalia (strain MO-1)</name>
    <dbReference type="NCBI Taxonomy" id="451514"/>
    <lineage>
        <taxon>Bacteria</taxon>
        <taxon>Pseudomonadati</taxon>
        <taxon>Pseudomonadota</taxon>
        <taxon>Magnetococcia</taxon>
        <taxon>Magnetococcales</taxon>
        <taxon>Magnetococcaceae</taxon>
        <taxon>Magnetococcus</taxon>
    </lineage>
</organism>
<protein>
    <submittedName>
        <fullName evidence="1">Uncharacterized protein</fullName>
    </submittedName>
</protein>
<proteinExistence type="predicted"/>
<dbReference type="EMBL" id="LO017727">
    <property type="protein sequence ID" value="CRH07420.1"/>
    <property type="molecule type" value="Genomic_DNA"/>
</dbReference>
<accession>A0A1S7LKM9</accession>
<name>A0A1S7LKM9_MAGMO</name>
<sequence>MAPHHGNPAQIFGLGLRITQHQNKPRTFALLLDLSSIPFAPDHVHLHQTPQWHRESIRFVTLRQPSNAT</sequence>
<evidence type="ECO:0000313" key="1">
    <source>
        <dbReference type="EMBL" id="CRH07420.1"/>
    </source>
</evidence>
<dbReference type="AlphaFoldDB" id="A0A1S7LKM9"/>
<reference evidence="1" key="1">
    <citation type="submission" date="2015-04" db="EMBL/GenBank/DDBJ databases">
        <authorList>
            <person name="Syromyatnikov M.Y."/>
            <person name="Popov V.N."/>
        </authorList>
    </citation>
    <scope>NUCLEOTIDE SEQUENCE</scope>
    <source>
        <strain evidence="1">MO-1</strain>
    </source>
</reference>
<gene>
    <name evidence="1" type="ORF">MAGMO_3282</name>
</gene>